<protein>
    <submittedName>
        <fullName evidence="10">Aminopeptidase</fullName>
    </submittedName>
</protein>
<evidence type="ECO:0000256" key="6">
    <source>
        <dbReference type="ARBA" id="ARBA00022670"/>
    </source>
</evidence>
<dbReference type="Pfam" id="PF02073">
    <property type="entry name" value="Peptidase_M29"/>
    <property type="match status" value="1"/>
</dbReference>
<name>A0A4Y8IFT3_9BACI</name>
<evidence type="ECO:0000256" key="7">
    <source>
        <dbReference type="ARBA" id="ARBA00022723"/>
    </source>
</evidence>
<dbReference type="Proteomes" id="UP000297975">
    <property type="component" value="Unassembled WGS sequence"/>
</dbReference>
<dbReference type="AlphaFoldDB" id="A0A4Y8IFT3"/>
<dbReference type="RefSeq" id="WP_134340669.1">
    <property type="nucleotide sequence ID" value="NZ_SOPW01000012.1"/>
</dbReference>
<comment type="cofactor">
    <cofactor evidence="2">
        <name>Mg(2+)</name>
        <dbReference type="ChEBI" id="CHEBI:18420"/>
    </cofactor>
</comment>
<proteinExistence type="inferred from homology"/>
<evidence type="ECO:0000256" key="2">
    <source>
        <dbReference type="ARBA" id="ARBA00001946"/>
    </source>
</evidence>
<reference evidence="10 11" key="1">
    <citation type="submission" date="2019-03" db="EMBL/GenBank/DDBJ databases">
        <authorList>
            <person name="He R.-H."/>
        </authorList>
    </citation>
    <scope>NUCLEOTIDE SEQUENCE [LARGE SCALE GENOMIC DNA]</scope>
    <source>
        <strain evidence="11">SH 714</strain>
    </source>
</reference>
<sequence>MIPTKEELEKYAKLTVEKGVNIQKGQALAINAPIEAREFVHYVVEAAYDAGAEGVRVDWSDEVLTRKKYDREPLHILENVPEWVVEKQVSHVKDGGAVLSIYAPNPDLLEGVDPERVAKASKASGQALSEYRSYMMNDRVQWSIVSVPTEKWANKIYDGKETEEAVTALWEQIFSIVRVDQNDPIEAWNKHNATLYKIRDYLNDKKYHALEYQSEGTKLTVELPDGHVWSGGGAVAENGAEFNPNMPTEEVYTAPHREGINGTVTNTKPLNYNGNLIDGFKLTFKNGKVTDYKADKGEDTLKHLLDTDEGAVRIGEVALVPHSSPISQSDLIFYNTLYDENASCHLALGEAYPTTLKGGDKMSQDELRENGLNTSLIHEDFMIGSADLTVYGVTKDGKKEAIIENGDWAIV</sequence>
<gene>
    <name evidence="10" type="ORF">E3U55_11695</name>
</gene>
<dbReference type="SUPFAM" id="SSF144052">
    <property type="entry name" value="Thermophilic metalloprotease-like"/>
    <property type="match status" value="1"/>
</dbReference>
<comment type="cofactor">
    <cofactor evidence="3">
        <name>Zn(2+)</name>
        <dbReference type="ChEBI" id="CHEBI:29105"/>
    </cofactor>
</comment>
<evidence type="ECO:0000256" key="9">
    <source>
        <dbReference type="ARBA" id="ARBA00023049"/>
    </source>
</evidence>
<evidence type="ECO:0000313" key="11">
    <source>
        <dbReference type="Proteomes" id="UP000297975"/>
    </source>
</evidence>
<evidence type="ECO:0000313" key="10">
    <source>
        <dbReference type="EMBL" id="TFB18927.1"/>
    </source>
</evidence>
<accession>A0A4Y8IFT3</accession>
<keyword evidence="9" id="KW-0482">Metalloprotease</keyword>
<evidence type="ECO:0000256" key="3">
    <source>
        <dbReference type="ARBA" id="ARBA00001947"/>
    </source>
</evidence>
<dbReference type="PRINTS" id="PR00919">
    <property type="entry name" value="THERMOPTASE"/>
</dbReference>
<organism evidence="10 11">
    <name type="scientific">Filobacillus milosensis</name>
    <dbReference type="NCBI Taxonomy" id="94137"/>
    <lineage>
        <taxon>Bacteria</taxon>
        <taxon>Bacillati</taxon>
        <taxon>Bacillota</taxon>
        <taxon>Bacilli</taxon>
        <taxon>Bacillales</taxon>
        <taxon>Bacillaceae</taxon>
        <taxon>Filobacillus</taxon>
    </lineage>
</organism>
<dbReference type="PANTHER" id="PTHR34448">
    <property type="entry name" value="AMINOPEPTIDASE"/>
    <property type="match status" value="1"/>
</dbReference>
<comment type="similarity">
    <text evidence="4">Belongs to the peptidase M29 family.</text>
</comment>
<keyword evidence="11" id="KW-1185">Reference proteome</keyword>
<dbReference type="OrthoDB" id="9803993at2"/>
<dbReference type="GO" id="GO:0046872">
    <property type="term" value="F:metal ion binding"/>
    <property type="evidence" value="ECO:0007669"/>
    <property type="project" value="UniProtKB-KW"/>
</dbReference>
<keyword evidence="5 10" id="KW-0031">Aminopeptidase</keyword>
<dbReference type="GO" id="GO:0006508">
    <property type="term" value="P:proteolysis"/>
    <property type="evidence" value="ECO:0007669"/>
    <property type="project" value="UniProtKB-KW"/>
</dbReference>
<dbReference type="GO" id="GO:0008237">
    <property type="term" value="F:metallopeptidase activity"/>
    <property type="evidence" value="ECO:0007669"/>
    <property type="project" value="UniProtKB-KW"/>
</dbReference>
<keyword evidence="7" id="KW-0479">Metal-binding</keyword>
<dbReference type="InterPro" id="IPR052170">
    <property type="entry name" value="M29_Exopeptidase"/>
</dbReference>
<evidence type="ECO:0000256" key="5">
    <source>
        <dbReference type="ARBA" id="ARBA00022438"/>
    </source>
</evidence>
<evidence type="ECO:0000256" key="4">
    <source>
        <dbReference type="ARBA" id="ARBA00008236"/>
    </source>
</evidence>
<dbReference type="Gene3D" id="3.40.1830.10">
    <property type="entry name" value="Thermophilic metalloprotease (M29)"/>
    <property type="match status" value="1"/>
</dbReference>
<dbReference type="InterPro" id="IPR035097">
    <property type="entry name" value="M29_N-terminal"/>
</dbReference>
<dbReference type="InterPro" id="IPR000787">
    <property type="entry name" value="Peptidase_M29"/>
</dbReference>
<keyword evidence="6" id="KW-0645">Protease</keyword>
<comment type="caution">
    <text evidence="10">The sequence shown here is derived from an EMBL/GenBank/DDBJ whole genome shotgun (WGS) entry which is preliminary data.</text>
</comment>
<dbReference type="EMBL" id="SOPW01000012">
    <property type="protein sequence ID" value="TFB18927.1"/>
    <property type="molecule type" value="Genomic_DNA"/>
</dbReference>
<dbReference type="PANTHER" id="PTHR34448:SF3">
    <property type="entry name" value="AMINOPEPTIDASE AMPS"/>
    <property type="match status" value="1"/>
</dbReference>
<dbReference type="GO" id="GO:0004177">
    <property type="term" value="F:aminopeptidase activity"/>
    <property type="evidence" value="ECO:0007669"/>
    <property type="project" value="UniProtKB-KW"/>
</dbReference>
<keyword evidence="8" id="KW-0378">Hydrolase</keyword>
<evidence type="ECO:0000256" key="8">
    <source>
        <dbReference type="ARBA" id="ARBA00022801"/>
    </source>
</evidence>
<comment type="cofactor">
    <cofactor evidence="1">
        <name>Co(2+)</name>
        <dbReference type="ChEBI" id="CHEBI:48828"/>
    </cofactor>
</comment>
<evidence type="ECO:0000256" key="1">
    <source>
        <dbReference type="ARBA" id="ARBA00001941"/>
    </source>
</evidence>